<dbReference type="GO" id="GO:0015774">
    <property type="term" value="P:polysaccharide transport"/>
    <property type="evidence" value="ECO:0007669"/>
    <property type="project" value="InterPro"/>
</dbReference>
<name>A0A9X1IRK5_9SPHN</name>
<protein>
    <recommendedName>
        <fullName evidence="3">Beta-3-deoxy-D-manno-oct-2-ulosonic acid transferase</fullName>
    </recommendedName>
</protein>
<evidence type="ECO:0008006" key="3">
    <source>
        <dbReference type="Google" id="ProtNLM"/>
    </source>
</evidence>
<sequence>MSAIARAIFAVPPFPGAKGHEVVRATPGTAPDISPGALVAAMRRHRAGGSFWHPDDVWSARDTPVEAAGDDSRLLLGAIAGRPALVRGDGAFAALHELTPGSAEAERTIETLVLRHLLEDVAYADPFTGAPVSPLALIETLGGWRALIEANRPIGAAFGFAHWKRDTVDPLLWAGTPVPFRAATGAALRALPQGASVAVWKARVPASFLAELEAGPRPILEVEDGFIRSAGLGADCVPPLSIIVDDLGVHYDPARPNRLTRMLGENDPSPDDLARAGRLRDWLVREGVSKYGIGTGTPLPREGGDRRHLLVVGQVEDDRSMIFGGGEVRTNLQLLQRVRAQAPDAWIVYRPHPDVEAGHRRGAIPARTALDYADAIDPASPISALIAMVDEVHVITSLAGFEALLQGKAVTTHGTPFFAGWGLTRDLGAPPAGRGKALSLDALVAAVLLRYPRYLDPVTNLPCTAEILTMRLLSGVQRQNVALVPLRRLVGWAKRAAAQFVGMR</sequence>
<evidence type="ECO:0000313" key="2">
    <source>
        <dbReference type="Proteomes" id="UP001138757"/>
    </source>
</evidence>
<organism evidence="1 2">
    <name type="scientific">Sphingobium nicotianae</name>
    <dbReference type="NCBI Taxonomy" id="2782607"/>
    <lineage>
        <taxon>Bacteria</taxon>
        <taxon>Pseudomonadati</taxon>
        <taxon>Pseudomonadota</taxon>
        <taxon>Alphaproteobacteria</taxon>
        <taxon>Sphingomonadales</taxon>
        <taxon>Sphingomonadaceae</taxon>
        <taxon>Sphingobium</taxon>
    </lineage>
</organism>
<keyword evidence="2" id="KW-1185">Reference proteome</keyword>
<dbReference type="EMBL" id="JAHGAW010000007">
    <property type="protein sequence ID" value="MBT2187528.1"/>
    <property type="molecule type" value="Genomic_DNA"/>
</dbReference>
<dbReference type="CDD" id="cd16439">
    <property type="entry name" value="beta_Kdo_transferase_KpsC_2"/>
    <property type="match status" value="1"/>
</dbReference>
<dbReference type="InterPro" id="IPR007833">
    <property type="entry name" value="Capsule_polysaccharide_synth"/>
</dbReference>
<proteinExistence type="predicted"/>
<evidence type="ECO:0000313" key="1">
    <source>
        <dbReference type="EMBL" id="MBT2187528.1"/>
    </source>
</evidence>
<gene>
    <name evidence="1" type="ORF">KK488_11305</name>
</gene>
<comment type="caution">
    <text evidence="1">The sequence shown here is derived from an EMBL/GenBank/DDBJ whole genome shotgun (WGS) entry which is preliminary data.</text>
</comment>
<accession>A0A9X1IRK5</accession>
<reference evidence="1" key="1">
    <citation type="submission" date="2021-05" db="EMBL/GenBank/DDBJ databases">
        <title>Genome of Sphingobium sp. strain.</title>
        <authorList>
            <person name="Fan R."/>
        </authorList>
    </citation>
    <scope>NUCLEOTIDE SEQUENCE</scope>
    <source>
        <strain evidence="1">H33</strain>
    </source>
</reference>
<dbReference type="Proteomes" id="UP001138757">
    <property type="component" value="Unassembled WGS sequence"/>
</dbReference>
<dbReference type="Pfam" id="PF05159">
    <property type="entry name" value="Capsule_synth"/>
    <property type="match status" value="2"/>
</dbReference>
<dbReference type="AlphaFoldDB" id="A0A9X1IRK5"/>
<dbReference type="GO" id="GO:0000271">
    <property type="term" value="P:polysaccharide biosynthetic process"/>
    <property type="evidence" value="ECO:0007669"/>
    <property type="project" value="InterPro"/>
</dbReference>
<dbReference type="RefSeq" id="WP_214623589.1">
    <property type="nucleotide sequence ID" value="NZ_JAHGAW010000007.1"/>
</dbReference>